<name>A0A6A6G6C9_9PEZI</name>
<proteinExistence type="predicted"/>
<evidence type="ECO:0000313" key="2">
    <source>
        <dbReference type="EMBL" id="KAF2221335.1"/>
    </source>
</evidence>
<dbReference type="EMBL" id="ML992510">
    <property type="protein sequence ID" value="KAF2221335.1"/>
    <property type="molecule type" value="Genomic_DNA"/>
</dbReference>
<accession>A0A6A6G6C9</accession>
<reference evidence="3" key="1">
    <citation type="journal article" date="2020" name="Stud. Mycol.">
        <title>101 Dothideomycetes genomes: A test case for predicting lifestyles and emergence of pathogens.</title>
        <authorList>
            <person name="Haridas S."/>
            <person name="Albert R."/>
            <person name="Binder M."/>
            <person name="Bloem J."/>
            <person name="LaButti K."/>
            <person name="Salamov A."/>
            <person name="Andreopoulos B."/>
            <person name="Baker S."/>
            <person name="Barry K."/>
            <person name="Bills G."/>
            <person name="Bluhm B."/>
            <person name="Cannon C."/>
            <person name="Castanera R."/>
            <person name="Culley D."/>
            <person name="Daum C."/>
            <person name="Ezra D."/>
            <person name="Gonzalez J."/>
            <person name="Henrissat B."/>
            <person name="Kuo A."/>
            <person name="Liang C."/>
            <person name="Lipzen A."/>
            <person name="Lutzoni F."/>
            <person name="Magnuson J."/>
            <person name="Mondo S."/>
            <person name="Nolan M."/>
            <person name="Ohm R."/>
            <person name="Pangilinan J."/>
            <person name="Park H.-J."/>
            <person name="Ramirez L."/>
            <person name="Alfaro M."/>
            <person name="Sun H."/>
            <person name="Tritt A."/>
            <person name="Yoshinaga Y."/>
            <person name="Zwiers L.-H."/>
            <person name="Turgeon B."/>
            <person name="Goodwin S."/>
            <person name="Spatafora J."/>
            <person name="Crous P."/>
            <person name="Grigoriev I."/>
        </authorList>
    </citation>
    <scope>NUCLEOTIDE SEQUENCE [LARGE SCALE GENOMIC DNA]</scope>
    <source>
        <strain evidence="3">CECT 20119</strain>
    </source>
</reference>
<organism evidence="2 3">
    <name type="scientific">Elsinoe ampelina</name>
    <dbReference type="NCBI Taxonomy" id="302913"/>
    <lineage>
        <taxon>Eukaryota</taxon>
        <taxon>Fungi</taxon>
        <taxon>Dikarya</taxon>
        <taxon>Ascomycota</taxon>
        <taxon>Pezizomycotina</taxon>
        <taxon>Dothideomycetes</taxon>
        <taxon>Dothideomycetidae</taxon>
        <taxon>Myriangiales</taxon>
        <taxon>Elsinoaceae</taxon>
        <taxon>Elsinoe</taxon>
    </lineage>
</organism>
<evidence type="ECO:0000313" key="3">
    <source>
        <dbReference type="Proteomes" id="UP000799538"/>
    </source>
</evidence>
<dbReference type="AlphaFoldDB" id="A0A6A6G6C9"/>
<evidence type="ECO:0000256" key="1">
    <source>
        <dbReference type="SAM" id="MobiDB-lite"/>
    </source>
</evidence>
<feature type="region of interest" description="Disordered" evidence="1">
    <location>
        <begin position="1"/>
        <end position="26"/>
    </location>
</feature>
<sequence>MDDTPSQVVGPRRSPSLKTQTTDEADLEPLMASTNSTIPDSSRSLGWNRTRLDHVFEWGTQYATPNRVARAHPIFTAVPDAYLVSTSYAPLSSAERSPQGRDSFF</sequence>
<dbReference type="Proteomes" id="UP000799538">
    <property type="component" value="Unassembled WGS sequence"/>
</dbReference>
<keyword evidence="3" id="KW-1185">Reference proteome</keyword>
<gene>
    <name evidence="2" type="ORF">BDZ85DRAFT_15748</name>
</gene>
<protein>
    <submittedName>
        <fullName evidence="2">Uncharacterized protein</fullName>
    </submittedName>
</protein>